<reference evidence="2 3" key="1">
    <citation type="journal article" date="2005" name="Genome Res.">
        <title>Living with two extremes: conclusions from the genome sequence of Natronomonas pharaonis.</title>
        <authorList>
            <person name="Falb M."/>
            <person name="Pfeiffer F."/>
            <person name="Palm P."/>
            <person name="Rodewald K."/>
            <person name="Hickmann V."/>
            <person name="Tittor J."/>
            <person name="Oesterhelt D."/>
        </authorList>
    </citation>
    <scope>NUCLEOTIDE SEQUENCE [LARGE SCALE GENOMIC DNA]</scope>
    <source>
        <strain evidence="3">ATCC 35678 / DSM 2160 / CIP 103997 / JCM 8858 / NBRC 14720 / NCIMB 2260 / Gabara</strain>
    </source>
</reference>
<dbReference type="EMBL" id="CR936257">
    <property type="protein sequence ID" value="CAI50697.1"/>
    <property type="molecule type" value="Genomic_DNA"/>
</dbReference>
<dbReference type="EnsemblBacteria" id="CAI50697">
    <property type="protein sequence ID" value="CAI50697"/>
    <property type="gene ID" value="NP_5212A"/>
</dbReference>
<gene>
    <name evidence="2" type="ordered locus">NP_5212A</name>
</gene>
<dbReference type="STRING" id="348780.NP_5212A"/>
<organism evidence="2 3">
    <name type="scientific">Natronomonas pharaonis (strain ATCC 35678 / DSM 2160 / CIP 103997 / JCM 8858 / NBRC 14720 / NCIMB 2260 / Gabara)</name>
    <name type="common">Halobacterium pharaonis</name>
    <dbReference type="NCBI Taxonomy" id="348780"/>
    <lineage>
        <taxon>Archaea</taxon>
        <taxon>Methanobacteriati</taxon>
        <taxon>Methanobacteriota</taxon>
        <taxon>Stenosarchaea group</taxon>
        <taxon>Halobacteria</taxon>
        <taxon>Halobacteriales</taxon>
        <taxon>Natronomonadaceae</taxon>
        <taxon>Natronomonas</taxon>
    </lineage>
</organism>
<evidence type="ECO:0000256" key="1">
    <source>
        <dbReference type="SAM" id="MobiDB-lite"/>
    </source>
</evidence>
<dbReference type="Pfam" id="PF23955">
    <property type="entry name" value="DUF7284"/>
    <property type="match status" value="1"/>
</dbReference>
<feature type="region of interest" description="Disordered" evidence="1">
    <location>
        <begin position="112"/>
        <end position="132"/>
    </location>
</feature>
<dbReference type="KEGG" id="nph:NP_5212A"/>
<dbReference type="InterPro" id="IPR055708">
    <property type="entry name" value="DUF7284"/>
</dbReference>
<keyword evidence="3" id="KW-1185">Reference proteome</keyword>
<name>A0A1U7EZH6_NATPD</name>
<dbReference type="HOGENOM" id="CLU_083529_0_0_2"/>
<dbReference type="AlphaFoldDB" id="A0A1U7EZH6"/>
<dbReference type="Proteomes" id="UP000002698">
    <property type="component" value="Chromosome"/>
</dbReference>
<accession>A0A1U7EZH6</accession>
<proteinExistence type="predicted"/>
<evidence type="ECO:0000313" key="3">
    <source>
        <dbReference type="Proteomes" id="UP000002698"/>
    </source>
</evidence>
<dbReference type="eggNOG" id="arCOG06291">
    <property type="taxonomic scope" value="Archaea"/>
</dbReference>
<evidence type="ECO:0000313" key="2">
    <source>
        <dbReference type="EMBL" id="CAI50697.1"/>
    </source>
</evidence>
<sequence>MSTVLDVTVCLLLVGVAVVTLATAVPGAGEEPSAPDGGDAAAAELGTVTASVSSDGATRHDTLAGHLARAAVANTTVGGEPVAATGYPDAAAEAVRNRSGDRTHVTARWRPLGDASTSGTVTVGRPPPRTADVSVTTFTVESGLRPATAASDPATSLANAYVAWLFPPERTRGLLVDSRTAPAAKEQYTETAATLDTAVDAPLAEANAETVNERLSTALAERIKTVSEGHGDVDSLETPSEEVAVVVRRWEP</sequence>
<protein>
    <submittedName>
        <fullName evidence="2">Uncharacterized protein</fullName>
    </submittedName>
</protein>